<evidence type="ECO:0000313" key="5">
    <source>
        <dbReference type="Proteomes" id="UP000654918"/>
    </source>
</evidence>
<dbReference type="InterPro" id="IPR053949">
    <property type="entry name" value="SBE2/SBE22_M"/>
</dbReference>
<protein>
    <submittedName>
        <fullName evidence="4">Tbc1 domain family member 12</fullName>
    </submittedName>
</protein>
<organism evidence="4 5">
    <name type="scientific">Colletotrichum plurivorum</name>
    <dbReference type="NCBI Taxonomy" id="2175906"/>
    <lineage>
        <taxon>Eukaryota</taxon>
        <taxon>Fungi</taxon>
        <taxon>Dikarya</taxon>
        <taxon>Ascomycota</taxon>
        <taxon>Pezizomycotina</taxon>
        <taxon>Sordariomycetes</taxon>
        <taxon>Hypocreomycetidae</taxon>
        <taxon>Glomerellales</taxon>
        <taxon>Glomerellaceae</taxon>
        <taxon>Colletotrichum</taxon>
        <taxon>Colletotrichum orchidearum species complex</taxon>
    </lineage>
</organism>
<feature type="compositionally biased region" description="Polar residues" evidence="2">
    <location>
        <begin position="82"/>
        <end position="98"/>
    </location>
</feature>
<dbReference type="SUPFAM" id="SSF47923">
    <property type="entry name" value="Ypt/Rab-GAP domain of gyp1p"/>
    <property type="match status" value="2"/>
</dbReference>
<comment type="caution">
    <text evidence="4">The sequence shown here is derived from an EMBL/GenBank/DDBJ whole genome shotgun (WGS) entry which is preliminary data.</text>
</comment>
<feature type="compositionally biased region" description="Low complexity" evidence="2">
    <location>
        <begin position="13"/>
        <end position="39"/>
    </location>
</feature>
<feature type="domain" description="Rab-GAP TBC" evidence="3">
    <location>
        <begin position="503"/>
        <end position="710"/>
    </location>
</feature>
<sequence length="774" mass="86287">MMIYGHQDVDLAGPSPGSRPGSPPGMTSSKSSKSSSFKSFHSDDNSVLDDVSHFEDIGLDDDASHYETHRVREQQNQQQQQSGKTVPSSQPYSRSYSNDFRPVQWKRPQSRSPPMVRDLAKPRSTTPAGPPDLAPNSRSRSRPPLLPLRTDGRALNGRSPSAGRLPDHRRSPVSQANPRAFASHSTTSLPFPRRNRSPSPSFSLFPRDPNMPMKPRRGSWQSNQDRKSVFELEKECDEDDTDDIPDGLVLDNVPISPRPRQERTPSRPTSSSGQSRSPHRPKDRVRSIGNGTPPVPVDSGCLRSPSWKSDTALSSIGEDGSAPEPRKTRARSWNLALADLSAEAKELTEKLEEHSDFVRERAAENANPSGRPNTWGGKQVEHHVQKPRVKSALPELPPIRHQTNIMIDPLPISKEKEAVLSRTRPSWLPPKDPAEEKRHLREYKKMMARSAEADRRREVSRQAQNASRDRTADNLQHIWEDDIVPRWNDAVRERRTRELWWRGVAPRSRGTVWARAIGNELGLSETSYKAALGRAQQMEERVNGGRGDAEDIRRAAWISSIRKDVAEHTWQDLRIFQVGGPLHQSLVDVLSAYALYRSDIGYVKGCNTVAALLLLNLPSPSAAFVALANVLNRPLPLSFYAEDPGAKASAYNLVMQTLCAKSSQLHEHLTKDISQDNADFYLGNFFMGLGTSHLAMDEAARLWDVYVFEGDAVLVRAAVAMLMRHEMALLGIRSPGEAKKYIEGGANKDGRKAVVGDDGAEDRWMKLVRESGKA</sequence>
<feature type="compositionally biased region" description="Low complexity" evidence="2">
    <location>
        <begin position="266"/>
        <end position="276"/>
    </location>
</feature>
<feature type="region of interest" description="Disordered" evidence="2">
    <location>
        <begin position="448"/>
        <end position="470"/>
    </location>
</feature>
<feature type="region of interest" description="Disordered" evidence="2">
    <location>
        <begin position="1"/>
        <end position="328"/>
    </location>
</feature>
<gene>
    <name evidence="4" type="ORF">CPLU01_02463</name>
</gene>
<dbReference type="GO" id="GO:0031267">
    <property type="term" value="F:small GTPase binding"/>
    <property type="evidence" value="ECO:0007669"/>
    <property type="project" value="TreeGrafter"/>
</dbReference>
<feature type="compositionally biased region" description="Low complexity" evidence="2">
    <location>
        <begin position="188"/>
        <end position="207"/>
    </location>
</feature>
<dbReference type="Pfam" id="PF22874">
    <property type="entry name" value="SBE2_M"/>
    <property type="match status" value="1"/>
</dbReference>
<dbReference type="Gene3D" id="1.10.10.750">
    <property type="entry name" value="Ypt/Rab-GAP domain of gyp1p, domain 1"/>
    <property type="match status" value="1"/>
</dbReference>
<dbReference type="Gene3D" id="1.10.472.80">
    <property type="entry name" value="Ypt/Rab-GAP domain of gyp1p, domain 3"/>
    <property type="match status" value="1"/>
</dbReference>
<dbReference type="GO" id="GO:0005096">
    <property type="term" value="F:GTPase activator activity"/>
    <property type="evidence" value="ECO:0007669"/>
    <property type="project" value="TreeGrafter"/>
</dbReference>
<dbReference type="FunFam" id="1.10.8.270:FF:000034">
    <property type="entry name" value="TBC (Tre-2/Bub2/Cdc16) domain family"/>
    <property type="match status" value="1"/>
</dbReference>
<feature type="compositionally biased region" description="Basic and acidic residues" evidence="2">
    <location>
        <begin position="40"/>
        <end position="73"/>
    </location>
</feature>
<feature type="compositionally biased region" description="Acidic residues" evidence="2">
    <location>
        <begin position="234"/>
        <end position="245"/>
    </location>
</feature>
<reference evidence="4" key="1">
    <citation type="journal article" date="2020" name="Phytopathology">
        <title>Genome Sequence Resources of Colletotrichum truncatum, C. plurivorum, C. musicola, and C. sojae: Four Species Pathogenic to Soybean (Glycine max).</title>
        <authorList>
            <person name="Rogerio F."/>
            <person name="Boufleur T.R."/>
            <person name="Ciampi-Guillardi M."/>
            <person name="Sukno S.A."/>
            <person name="Thon M.R."/>
            <person name="Massola Junior N.S."/>
            <person name="Baroncelli R."/>
        </authorList>
    </citation>
    <scope>NUCLEOTIDE SEQUENCE</scope>
    <source>
        <strain evidence="4">LFN00145</strain>
    </source>
</reference>
<feature type="compositionally biased region" description="Basic and acidic residues" evidence="2">
    <location>
        <begin position="224"/>
        <end position="233"/>
    </location>
</feature>
<dbReference type="Proteomes" id="UP000654918">
    <property type="component" value="Unassembled WGS sequence"/>
</dbReference>
<dbReference type="PANTHER" id="PTHR47219:SF15">
    <property type="entry name" value="TBC1 DOMAIN FAMILY MEMBER 12 ISOFORM X1"/>
    <property type="match status" value="1"/>
</dbReference>
<dbReference type="InterPro" id="IPR050302">
    <property type="entry name" value="Rab_GAP_TBC_domain"/>
</dbReference>
<name>A0A8H6NMY3_9PEZI</name>
<proteinExistence type="predicted"/>
<evidence type="ECO:0000256" key="2">
    <source>
        <dbReference type="SAM" id="MobiDB-lite"/>
    </source>
</evidence>
<feature type="compositionally biased region" description="Polar residues" evidence="2">
    <location>
        <begin position="172"/>
        <end position="187"/>
    </location>
</feature>
<evidence type="ECO:0000313" key="4">
    <source>
        <dbReference type="EMBL" id="KAF6838351.1"/>
    </source>
</evidence>
<dbReference type="PANTHER" id="PTHR47219">
    <property type="entry name" value="RAB GTPASE-ACTIVATING PROTEIN 1-LIKE"/>
    <property type="match status" value="1"/>
</dbReference>
<evidence type="ECO:0000256" key="1">
    <source>
        <dbReference type="SAM" id="Coils"/>
    </source>
</evidence>
<keyword evidence="5" id="KW-1185">Reference proteome</keyword>
<dbReference type="FunFam" id="1.10.10.750:FF:000013">
    <property type="entry name" value="Similar to TBC domain protein"/>
    <property type="match status" value="1"/>
</dbReference>
<dbReference type="InterPro" id="IPR035969">
    <property type="entry name" value="Rab-GAP_TBC_sf"/>
</dbReference>
<accession>A0A8H6NMY3</accession>
<dbReference type="Gene3D" id="1.10.8.270">
    <property type="entry name" value="putative rabgap domain of human tbc1 domain family member 14 like domains"/>
    <property type="match status" value="1"/>
</dbReference>
<dbReference type="AlphaFoldDB" id="A0A8H6NMY3"/>
<keyword evidence="1" id="KW-0175">Coiled coil</keyword>
<feature type="coiled-coil region" evidence="1">
    <location>
        <begin position="330"/>
        <end position="357"/>
    </location>
</feature>
<dbReference type="InterPro" id="IPR000195">
    <property type="entry name" value="Rab-GAP-TBC_dom"/>
</dbReference>
<dbReference type="PROSITE" id="PS50086">
    <property type="entry name" value="TBC_RABGAP"/>
    <property type="match status" value="1"/>
</dbReference>
<feature type="compositionally biased region" description="Basic and acidic residues" evidence="2">
    <location>
        <begin position="448"/>
        <end position="460"/>
    </location>
</feature>
<dbReference type="SMART" id="SM00164">
    <property type="entry name" value="TBC"/>
    <property type="match status" value="1"/>
</dbReference>
<evidence type="ECO:0000259" key="3">
    <source>
        <dbReference type="PROSITE" id="PS50086"/>
    </source>
</evidence>
<dbReference type="EMBL" id="WIGO01000019">
    <property type="protein sequence ID" value="KAF6838351.1"/>
    <property type="molecule type" value="Genomic_DNA"/>
</dbReference>
<dbReference type="Pfam" id="PF00566">
    <property type="entry name" value="RabGAP-TBC"/>
    <property type="match status" value="1"/>
</dbReference>